<keyword evidence="1" id="KW-0812">Transmembrane</keyword>
<evidence type="ECO:0000256" key="1">
    <source>
        <dbReference type="SAM" id="Phobius"/>
    </source>
</evidence>
<proteinExistence type="predicted"/>
<feature type="transmembrane region" description="Helical" evidence="1">
    <location>
        <begin position="12"/>
        <end position="33"/>
    </location>
</feature>
<feature type="transmembrane region" description="Helical" evidence="1">
    <location>
        <begin position="107"/>
        <end position="131"/>
    </location>
</feature>
<comment type="caution">
    <text evidence="2">The sequence shown here is derived from an EMBL/GenBank/DDBJ whole genome shotgun (WGS) entry which is preliminary data.</text>
</comment>
<dbReference type="RefSeq" id="WP_055520291.1">
    <property type="nucleotide sequence ID" value="NZ_JBEGHN010000045.1"/>
</dbReference>
<dbReference type="EMBL" id="JBEXPZ010000035">
    <property type="protein sequence ID" value="MET9848026.1"/>
    <property type="molecule type" value="Genomic_DNA"/>
</dbReference>
<protein>
    <submittedName>
        <fullName evidence="2">Uncharacterized protein</fullName>
    </submittedName>
</protein>
<feature type="transmembrane region" description="Helical" evidence="1">
    <location>
        <begin position="39"/>
        <end position="61"/>
    </location>
</feature>
<sequence>MLTPWSRAAGYAALVTLPSWLWGALVVHVGGGFSLADLGLGMIAGGGLFFPPLAVAVLTVVRKALPALSRWRTATIDVSVYAFLVLVCAVLGGVWGGSGLAESVDWAFVMMTVALLDLQFVMAMGLSAWGYDRLVPTAPSGRVIRT</sequence>
<evidence type="ECO:0000313" key="2">
    <source>
        <dbReference type="EMBL" id="MET9848026.1"/>
    </source>
</evidence>
<dbReference type="Proteomes" id="UP001550210">
    <property type="component" value="Unassembled WGS sequence"/>
</dbReference>
<name>A0ABV2V2H7_9ACTN</name>
<organism evidence="2 3">
    <name type="scientific">Streptomyces ossamyceticus</name>
    <dbReference type="NCBI Taxonomy" id="249581"/>
    <lineage>
        <taxon>Bacteria</taxon>
        <taxon>Bacillati</taxon>
        <taxon>Actinomycetota</taxon>
        <taxon>Actinomycetes</taxon>
        <taxon>Kitasatosporales</taxon>
        <taxon>Streptomycetaceae</taxon>
        <taxon>Streptomyces</taxon>
    </lineage>
</organism>
<reference evidence="2 3" key="1">
    <citation type="submission" date="2024-06" db="EMBL/GenBank/DDBJ databases">
        <title>The Natural Products Discovery Center: Release of the First 8490 Sequenced Strains for Exploring Actinobacteria Biosynthetic Diversity.</title>
        <authorList>
            <person name="Kalkreuter E."/>
            <person name="Kautsar S.A."/>
            <person name="Yang D."/>
            <person name="Bader C.D."/>
            <person name="Teijaro C.N."/>
            <person name="Fluegel L."/>
            <person name="Davis C.M."/>
            <person name="Simpson J.R."/>
            <person name="Lauterbach L."/>
            <person name="Steele A.D."/>
            <person name="Gui C."/>
            <person name="Meng S."/>
            <person name="Li G."/>
            <person name="Viehrig K."/>
            <person name="Ye F."/>
            <person name="Su P."/>
            <person name="Kiefer A.F."/>
            <person name="Nichols A."/>
            <person name="Cepeda A.J."/>
            <person name="Yan W."/>
            <person name="Fan B."/>
            <person name="Jiang Y."/>
            <person name="Adhikari A."/>
            <person name="Zheng C.-J."/>
            <person name="Schuster L."/>
            <person name="Cowan T.M."/>
            <person name="Smanski M.J."/>
            <person name="Chevrette M.G."/>
            <person name="De Carvalho L.P.S."/>
            <person name="Shen B."/>
        </authorList>
    </citation>
    <scope>NUCLEOTIDE SEQUENCE [LARGE SCALE GENOMIC DNA]</scope>
    <source>
        <strain evidence="2 3">NPDC006434</strain>
    </source>
</reference>
<keyword evidence="1" id="KW-1133">Transmembrane helix</keyword>
<keyword evidence="1" id="KW-0472">Membrane</keyword>
<feature type="transmembrane region" description="Helical" evidence="1">
    <location>
        <begin position="73"/>
        <end position="95"/>
    </location>
</feature>
<gene>
    <name evidence="2" type="ORF">ABZZ21_26475</name>
</gene>
<keyword evidence="3" id="KW-1185">Reference proteome</keyword>
<accession>A0ABV2V2H7</accession>
<evidence type="ECO:0000313" key="3">
    <source>
        <dbReference type="Proteomes" id="UP001550210"/>
    </source>
</evidence>